<organism evidence="1 2">
    <name type="scientific">Puccinia sorghi</name>
    <dbReference type="NCBI Taxonomy" id="27349"/>
    <lineage>
        <taxon>Eukaryota</taxon>
        <taxon>Fungi</taxon>
        <taxon>Dikarya</taxon>
        <taxon>Basidiomycota</taxon>
        <taxon>Pucciniomycotina</taxon>
        <taxon>Pucciniomycetes</taxon>
        <taxon>Pucciniales</taxon>
        <taxon>Pucciniaceae</taxon>
        <taxon>Puccinia</taxon>
    </lineage>
</organism>
<keyword evidence="2" id="KW-1185">Reference proteome</keyword>
<dbReference type="EMBL" id="LAVV01002352">
    <property type="protein sequence ID" value="KNZ62884.1"/>
    <property type="molecule type" value="Genomic_DNA"/>
</dbReference>
<protein>
    <submittedName>
        <fullName evidence="1">Uncharacterized protein</fullName>
    </submittedName>
</protein>
<dbReference type="Proteomes" id="UP000037035">
    <property type="component" value="Unassembled WGS sequence"/>
</dbReference>
<proteinExistence type="predicted"/>
<gene>
    <name evidence="1" type="ORF">VP01_12117g1</name>
</gene>
<reference evidence="1 2" key="1">
    <citation type="submission" date="2015-08" db="EMBL/GenBank/DDBJ databases">
        <title>Next Generation Sequencing and Analysis of the Genome of Puccinia sorghi L Schw, the Causal Agent of Maize Common Rust.</title>
        <authorList>
            <person name="Rochi L."/>
            <person name="Burguener G."/>
            <person name="Darino M."/>
            <person name="Turjanski A."/>
            <person name="Kreff E."/>
            <person name="Dieguez M.J."/>
            <person name="Sacco F."/>
        </authorList>
    </citation>
    <scope>NUCLEOTIDE SEQUENCE [LARGE SCALE GENOMIC DNA]</scope>
    <source>
        <strain evidence="1 2">RO10H11247</strain>
    </source>
</reference>
<feature type="non-terminal residue" evidence="1">
    <location>
        <position position="82"/>
    </location>
</feature>
<name>A0A0L6VQB2_9BASI</name>
<dbReference type="AlphaFoldDB" id="A0A0L6VQB2"/>
<comment type="caution">
    <text evidence="1">The sequence shown here is derived from an EMBL/GenBank/DDBJ whole genome shotgun (WGS) entry which is preliminary data.</text>
</comment>
<dbReference type="VEuPathDB" id="FungiDB:VP01_12117g1"/>
<sequence>MYFVSAVPLELPHRILLPDLKEIRDAAQAEFDVMELMEETLGLAPQAVQPTGGLRPAEPVTQEEVEILVDAVKELCLFIQRS</sequence>
<accession>A0A0L6VQB2</accession>
<evidence type="ECO:0000313" key="2">
    <source>
        <dbReference type="Proteomes" id="UP000037035"/>
    </source>
</evidence>
<evidence type="ECO:0000313" key="1">
    <source>
        <dbReference type="EMBL" id="KNZ62884.1"/>
    </source>
</evidence>